<dbReference type="Proteomes" id="UP001239167">
    <property type="component" value="Unassembled WGS sequence"/>
</dbReference>
<dbReference type="RefSeq" id="WP_307223880.1">
    <property type="nucleotide sequence ID" value="NZ_CP116940.1"/>
</dbReference>
<comment type="similarity">
    <text evidence="5">Belongs to the FliO/MopB family.</text>
</comment>
<name>A0ABT9Y7G4_9FIRM</name>
<evidence type="ECO:0000256" key="1">
    <source>
        <dbReference type="ARBA" id="ARBA00022475"/>
    </source>
</evidence>
<evidence type="ECO:0000256" key="2">
    <source>
        <dbReference type="ARBA" id="ARBA00022692"/>
    </source>
</evidence>
<keyword evidence="1 5" id="KW-1003">Cell membrane</keyword>
<feature type="transmembrane region" description="Helical" evidence="5">
    <location>
        <begin position="51"/>
        <end position="76"/>
    </location>
</feature>
<keyword evidence="5" id="KW-0975">Bacterial flagellum</keyword>
<dbReference type="NCBIfam" id="TIGR03500">
    <property type="entry name" value="FliO_TIGR"/>
    <property type="match status" value="1"/>
</dbReference>
<proteinExistence type="inferred from homology"/>
<evidence type="ECO:0000256" key="4">
    <source>
        <dbReference type="ARBA" id="ARBA00023136"/>
    </source>
</evidence>
<organism evidence="6 7">
    <name type="scientific">Pectinatus haikarae</name>
    <dbReference type="NCBI Taxonomy" id="349096"/>
    <lineage>
        <taxon>Bacteria</taxon>
        <taxon>Bacillati</taxon>
        <taxon>Bacillota</taxon>
        <taxon>Negativicutes</taxon>
        <taxon>Selenomonadales</taxon>
        <taxon>Selenomonadaceae</taxon>
        <taxon>Pectinatus</taxon>
    </lineage>
</organism>
<reference evidence="6 7" key="1">
    <citation type="submission" date="2023-07" db="EMBL/GenBank/DDBJ databases">
        <title>Genomic Encyclopedia of Type Strains, Phase IV (KMG-IV): sequencing the most valuable type-strain genomes for metagenomic binning, comparative biology and taxonomic classification.</title>
        <authorList>
            <person name="Goeker M."/>
        </authorList>
    </citation>
    <scope>NUCLEOTIDE SEQUENCE [LARGE SCALE GENOMIC DNA]</scope>
    <source>
        <strain evidence="6 7">DSM 16980</strain>
    </source>
</reference>
<accession>A0ABT9Y7G4</accession>
<dbReference type="Pfam" id="PF04347">
    <property type="entry name" value="FliO"/>
    <property type="match status" value="1"/>
</dbReference>
<evidence type="ECO:0000256" key="3">
    <source>
        <dbReference type="ARBA" id="ARBA00022989"/>
    </source>
</evidence>
<sequence>MKKYRIFVFSAAVFLFCWLIPVVFVLAAGDSSSGGYLSQYQNADPHPTSASWISTFGYLLSLVVIFVFVVALAYYVSHYLGDRFGKQFKSNGNGALLMSLPLGPNKSICVVEIAGHIMILGVTDHNITLLQEIKDMQEIEKLHLSFPDESLEKNPLGIFGQQFNSLDKISKRLPEFFKNKYHK</sequence>
<keyword evidence="6" id="KW-0966">Cell projection</keyword>
<protein>
    <recommendedName>
        <fullName evidence="5">Flagellar protein</fullName>
    </recommendedName>
</protein>
<keyword evidence="7" id="KW-1185">Reference proteome</keyword>
<keyword evidence="6" id="KW-0969">Cilium</keyword>
<comment type="caution">
    <text evidence="6">The sequence shown here is derived from an EMBL/GenBank/DDBJ whole genome shotgun (WGS) entry which is preliminary data.</text>
</comment>
<keyword evidence="2 5" id="KW-0812">Transmembrane</keyword>
<evidence type="ECO:0000256" key="5">
    <source>
        <dbReference type="RuleBase" id="RU362064"/>
    </source>
</evidence>
<keyword evidence="6" id="KW-0282">Flagellum</keyword>
<dbReference type="EMBL" id="JAUSUE010000009">
    <property type="protein sequence ID" value="MDQ0203768.1"/>
    <property type="molecule type" value="Genomic_DNA"/>
</dbReference>
<evidence type="ECO:0000313" key="7">
    <source>
        <dbReference type="Proteomes" id="UP001239167"/>
    </source>
</evidence>
<evidence type="ECO:0000313" key="6">
    <source>
        <dbReference type="EMBL" id="MDQ0203768.1"/>
    </source>
</evidence>
<dbReference type="InterPro" id="IPR022781">
    <property type="entry name" value="Flagellar_biosynth_FliO"/>
</dbReference>
<comment type="subcellular location">
    <subcellularLocation>
        <location evidence="5">Cell membrane</location>
    </subcellularLocation>
    <subcellularLocation>
        <location evidence="5">Bacterial flagellum basal body</location>
    </subcellularLocation>
</comment>
<gene>
    <name evidence="6" type="ORF">J2S01_001487</name>
</gene>
<keyword evidence="4 5" id="KW-0472">Membrane</keyword>
<keyword evidence="3 5" id="KW-1133">Transmembrane helix</keyword>